<accession>A0A8H7GVD4</accession>
<dbReference type="CDD" id="cd00757">
    <property type="entry name" value="ThiF_MoeB_HesA_family"/>
    <property type="match status" value="1"/>
</dbReference>
<keyword evidence="2" id="KW-0963">Cytoplasm</keyword>
<comment type="caution">
    <text evidence="4">The sequence shown here is derived from an EMBL/GenBank/DDBJ whole genome shotgun (WGS) entry which is preliminary data.</text>
</comment>
<dbReference type="Gene3D" id="3.40.50.720">
    <property type="entry name" value="NAD(P)-binding Rossmann-like Domain"/>
    <property type="match status" value="1"/>
</dbReference>
<dbReference type="GO" id="GO:0002143">
    <property type="term" value="P:tRNA wobble position uridine thiolation"/>
    <property type="evidence" value="ECO:0007669"/>
    <property type="project" value="TreeGrafter"/>
</dbReference>
<dbReference type="Pfam" id="PF00899">
    <property type="entry name" value="ThiF"/>
    <property type="match status" value="1"/>
</dbReference>
<dbReference type="PANTHER" id="PTHR10953">
    <property type="entry name" value="UBIQUITIN-ACTIVATING ENZYME E1"/>
    <property type="match status" value="1"/>
</dbReference>
<dbReference type="GO" id="GO:0016779">
    <property type="term" value="F:nucleotidyltransferase activity"/>
    <property type="evidence" value="ECO:0007669"/>
    <property type="project" value="TreeGrafter"/>
</dbReference>
<dbReference type="GO" id="GO:0005737">
    <property type="term" value="C:cytoplasm"/>
    <property type="evidence" value="ECO:0007669"/>
    <property type="project" value="UniProtKB-SubCell"/>
</dbReference>
<evidence type="ECO:0000313" key="5">
    <source>
        <dbReference type="Proteomes" id="UP000649328"/>
    </source>
</evidence>
<dbReference type="EMBL" id="JACBPP010000002">
    <property type="protein sequence ID" value="KAF8004143.1"/>
    <property type="molecule type" value="Genomic_DNA"/>
</dbReference>
<dbReference type="SUPFAM" id="SSF69572">
    <property type="entry name" value="Activating enzymes of the ubiquitin-like proteins"/>
    <property type="match status" value="1"/>
</dbReference>
<dbReference type="InterPro" id="IPR035985">
    <property type="entry name" value="Ubiquitin-activating_enz"/>
</dbReference>
<comment type="subcellular location">
    <subcellularLocation>
        <location evidence="1">Cytoplasm</location>
    </subcellularLocation>
</comment>
<sequence>METEIENLRKRVAELEAENRLLKGEQLTENSAKNNVLVNETDTALPMSLEEYRRYGRQMIVPGFGSLQSQLKLRNAKVLVIGAGGLGCPALLYLCGAGIGKIGILDNDVVDESNLHRQVLHTTTSVGKLKCDSAKEYLLRLNPHVDLATHPIRLLNENAFDIISMYDLVVDCTDTPATRYLINDVCVILGKTIVSGSGVKTDGQITILNYKNTGPCYRCFHPKPPTAVLSSHVLGGGRVGPCYWPYGYSLGDGNYQGSV</sequence>
<dbReference type="GO" id="GO:0042292">
    <property type="term" value="F:URM1 activating enzyme activity"/>
    <property type="evidence" value="ECO:0007669"/>
    <property type="project" value="TreeGrafter"/>
</dbReference>
<dbReference type="Proteomes" id="UP000649328">
    <property type="component" value="Unassembled WGS sequence"/>
</dbReference>
<dbReference type="InterPro" id="IPR045886">
    <property type="entry name" value="ThiF/MoeB/HesA"/>
</dbReference>
<gene>
    <name evidence="4" type="ORF">HF325_001591</name>
</gene>
<evidence type="ECO:0000259" key="3">
    <source>
        <dbReference type="Pfam" id="PF00899"/>
    </source>
</evidence>
<dbReference type="OrthoDB" id="10261062at2759"/>
<feature type="domain" description="THIF-type NAD/FAD binding fold" evidence="3">
    <location>
        <begin position="55"/>
        <end position="226"/>
    </location>
</feature>
<reference evidence="4" key="1">
    <citation type="submission" date="2020-10" db="EMBL/GenBank/DDBJ databases">
        <title>The Whole-Genome Sequence of Metschnikowia persimmonesis, a Novel Endophytic Yeast Species Isolated from Medicinal Plant Diospyros kaki Thumb.</title>
        <authorList>
            <person name="Rahmat E."/>
            <person name="Kang Y."/>
        </authorList>
    </citation>
    <scope>NUCLEOTIDE SEQUENCE</scope>
    <source>
        <strain evidence="4">KIOM G15050</strain>
    </source>
</reference>
<proteinExistence type="predicted"/>
<dbReference type="GO" id="GO:0032447">
    <property type="term" value="P:protein urmylation"/>
    <property type="evidence" value="ECO:0007669"/>
    <property type="project" value="TreeGrafter"/>
</dbReference>
<evidence type="ECO:0000256" key="1">
    <source>
        <dbReference type="ARBA" id="ARBA00004496"/>
    </source>
</evidence>
<dbReference type="InterPro" id="IPR000594">
    <property type="entry name" value="ThiF_NAD_FAD-bd"/>
</dbReference>
<dbReference type="PANTHER" id="PTHR10953:SF102">
    <property type="entry name" value="ADENYLYLTRANSFERASE AND SULFURTRANSFERASE MOCS3"/>
    <property type="match status" value="1"/>
</dbReference>
<evidence type="ECO:0000256" key="2">
    <source>
        <dbReference type="ARBA" id="ARBA00022490"/>
    </source>
</evidence>
<name>A0A8H7GVD4_9ASCO</name>
<dbReference type="AlphaFoldDB" id="A0A8H7GVD4"/>
<keyword evidence="5" id="KW-1185">Reference proteome</keyword>
<evidence type="ECO:0000313" key="4">
    <source>
        <dbReference type="EMBL" id="KAF8004143.1"/>
    </source>
</evidence>
<protein>
    <recommendedName>
        <fullName evidence="3">THIF-type NAD/FAD binding fold domain-containing protein</fullName>
    </recommendedName>
</protein>
<dbReference type="GO" id="GO:0004792">
    <property type="term" value="F:thiosulfate-cyanide sulfurtransferase activity"/>
    <property type="evidence" value="ECO:0007669"/>
    <property type="project" value="TreeGrafter"/>
</dbReference>
<organism evidence="4 5">
    <name type="scientific">Metschnikowia pulcherrima</name>
    <dbReference type="NCBI Taxonomy" id="27326"/>
    <lineage>
        <taxon>Eukaryota</taxon>
        <taxon>Fungi</taxon>
        <taxon>Dikarya</taxon>
        <taxon>Ascomycota</taxon>
        <taxon>Saccharomycotina</taxon>
        <taxon>Pichiomycetes</taxon>
        <taxon>Metschnikowiaceae</taxon>
        <taxon>Metschnikowia</taxon>
    </lineage>
</organism>